<dbReference type="EMBL" id="UXAW01000066">
    <property type="protein sequence ID" value="VDC28030.1"/>
    <property type="molecule type" value="Genomic_DNA"/>
</dbReference>
<dbReference type="Gene3D" id="3.40.50.12780">
    <property type="entry name" value="N-terminal domain of ligase-like"/>
    <property type="match status" value="1"/>
</dbReference>
<evidence type="ECO:0000259" key="2">
    <source>
        <dbReference type="Pfam" id="PF00501"/>
    </source>
</evidence>
<evidence type="ECO:0000313" key="4">
    <source>
        <dbReference type="EMBL" id="VDC28030.1"/>
    </source>
</evidence>
<sequence length="504" mass="54028">MTNLVEAFDLAGRAGRPVLIPFAGGVGQTAVTCGDLRALAARFAGVLDELGLVPGDRVVVRVEKTVANLALYLATLQRGAVFVPLNTAYRPQEVEYFLRDTSARLVVCDPADAEVIRPVADETGARVLTLDAFGEGSLTRAAGNPQPAIVARDDDDIAAILYTSGTTGKPKGAMLSHGNLRSNAMALRDLWQVTGDDVMLHALPVFHAHGLFVGCNVMLLAGAQMLFLPKFDLSLVLDLLPRATVMMGIPTFYTRLLADPRLDREKVRGMRLFTCGSAPLLAETHREWSARTGTAILERYGMTETGMNTSNPYEGERRPGSVGPALPGVSVRVTRPGSAEVLPPGEIGMIEVKGPNVFRGYWGLPEKTAAEFHPGGWFITGDLGFIQEDGYVQIVGRGKDLVITGGFNVYPKEVETEIDALEGVAESAVIGLPHADFGEAVTAVVVAQPGAAISEAAIQAALRERLAAFKLPKKVIFLPELPRNTMGKVQKAQLREIYRGLYSA</sequence>
<dbReference type="InterPro" id="IPR042099">
    <property type="entry name" value="ANL_N_sf"/>
</dbReference>
<evidence type="ECO:0000313" key="5">
    <source>
        <dbReference type="Proteomes" id="UP000277498"/>
    </source>
</evidence>
<evidence type="ECO:0000256" key="1">
    <source>
        <dbReference type="ARBA" id="ARBA00006432"/>
    </source>
</evidence>
<keyword evidence="5" id="KW-1185">Reference proteome</keyword>
<dbReference type="InterPro" id="IPR045851">
    <property type="entry name" value="AMP-bd_C_sf"/>
</dbReference>
<dbReference type="RefSeq" id="WP_124086476.1">
    <property type="nucleotide sequence ID" value="NZ_UXAW01000066.1"/>
</dbReference>
<dbReference type="InterPro" id="IPR020845">
    <property type="entry name" value="AMP-binding_CS"/>
</dbReference>
<evidence type="ECO:0000259" key="3">
    <source>
        <dbReference type="Pfam" id="PF13193"/>
    </source>
</evidence>
<keyword evidence="4" id="KW-0436">Ligase</keyword>
<dbReference type="PANTHER" id="PTHR43201:SF8">
    <property type="entry name" value="ACYL-COA SYNTHETASE FAMILY MEMBER 3"/>
    <property type="match status" value="1"/>
</dbReference>
<proteinExistence type="inferred from homology"/>
<dbReference type="InterPro" id="IPR000873">
    <property type="entry name" value="AMP-dep_synth/lig_dom"/>
</dbReference>
<organism evidence="4 5">
    <name type="scientific">Pseudogemmobacter humi</name>
    <dbReference type="NCBI Taxonomy" id="2483812"/>
    <lineage>
        <taxon>Bacteria</taxon>
        <taxon>Pseudomonadati</taxon>
        <taxon>Pseudomonadota</taxon>
        <taxon>Alphaproteobacteria</taxon>
        <taxon>Rhodobacterales</taxon>
        <taxon>Paracoccaceae</taxon>
        <taxon>Pseudogemmobacter</taxon>
    </lineage>
</organism>
<dbReference type="Pfam" id="PF13193">
    <property type="entry name" value="AMP-binding_C"/>
    <property type="match status" value="1"/>
</dbReference>
<feature type="domain" description="AMP-dependent synthetase/ligase" evidence="2">
    <location>
        <begin position="21"/>
        <end position="362"/>
    </location>
</feature>
<feature type="domain" description="AMP-binding enzyme C-terminal" evidence="3">
    <location>
        <begin position="413"/>
        <end position="488"/>
    </location>
</feature>
<gene>
    <name evidence="4" type="primary">lcfB_2</name>
    <name evidence="4" type="ORF">XINFAN_01982</name>
</gene>
<protein>
    <submittedName>
        <fullName evidence="4">Long-chain-fatty-acid--CoA ligase</fullName>
        <ecNumber evidence="4">6.2.1.3</ecNumber>
    </submittedName>
</protein>
<dbReference type="GO" id="GO:0004467">
    <property type="term" value="F:long-chain fatty acid-CoA ligase activity"/>
    <property type="evidence" value="ECO:0007669"/>
    <property type="project" value="UniProtKB-EC"/>
</dbReference>
<dbReference type="InterPro" id="IPR020459">
    <property type="entry name" value="AMP-binding"/>
</dbReference>
<comment type="similarity">
    <text evidence="1">Belongs to the ATP-dependent AMP-binding enzyme family.</text>
</comment>
<dbReference type="NCBIfam" id="NF005702">
    <property type="entry name" value="PRK07514.1"/>
    <property type="match status" value="1"/>
</dbReference>
<dbReference type="Proteomes" id="UP000277498">
    <property type="component" value="Unassembled WGS sequence"/>
</dbReference>
<dbReference type="Gene3D" id="3.30.300.30">
    <property type="match status" value="1"/>
</dbReference>
<dbReference type="PANTHER" id="PTHR43201">
    <property type="entry name" value="ACYL-COA SYNTHETASE"/>
    <property type="match status" value="1"/>
</dbReference>
<dbReference type="SUPFAM" id="SSF56801">
    <property type="entry name" value="Acetyl-CoA synthetase-like"/>
    <property type="match status" value="1"/>
</dbReference>
<dbReference type="InterPro" id="IPR025110">
    <property type="entry name" value="AMP-bd_C"/>
</dbReference>
<dbReference type="Pfam" id="PF00501">
    <property type="entry name" value="AMP-binding"/>
    <property type="match status" value="1"/>
</dbReference>
<dbReference type="OrthoDB" id="9803968at2"/>
<accession>A0A3P5XCS3</accession>
<name>A0A3P5XCS3_9RHOB</name>
<dbReference type="GO" id="GO:0031956">
    <property type="term" value="F:medium-chain fatty acid-CoA ligase activity"/>
    <property type="evidence" value="ECO:0007669"/>
    <property type="project" value="TreeGrafter"/>
</dbReference>
<dbReference type="AlphaFoldDB" id="A0A3P5XCS3"/>
<dbReference type="EC" id="6.2.1.3" evidence="4"/>
<dbReference type="PRINTS" id="PR00154">
    <property type="entry name" value="AMPBINDING"/>
</dbReference>
<reference evidence="4 5" key="1">
    <citation type="submission" date="2018-11" db="EMBL/GenBank/DDBJ databases">
        <authorList>
            <person name="Criscuolo A."/>
        </authorList>
    </citation>
    <scope>NUCLEOTIDE SEQUENCE [LARGE SCALE GENOMIC DNA]</scope>
    <source>
        <strain evidence="4">ACIP111625</strain>
    </source>
</reference>
<dbReference type="PROSITE" id="PS00455">
    <property type="entry name" value="AMP_BINDING"/>
    <property type="match status" value="1"/>
</dbReference>
<dbReference type="CDD" id="cd05941">
    <property type="entry name" value="MCS"/>
    <property type="match status" value="1"/>
</dbReference>